<evidence type="ECO:0000256" key="2">
    <source>
        <dbReference type="ARBA" id="ARBA00023004"/>
    </source>
</evidence>
<evidence type="ECO:0000256" key="3">
    <source>
        <dbReference type="ARBA" id="ARBA00023014"/>
    </source>
</evidence>
<dbReference type="Proteomes" id="UP000062160">
    <property type="component" value="Unassembled WGS sequence"/>
</dbReference>
<dbReference type="AlphaFoldDB" id="A0A0U9HH54"/>
<dbReference type="EMBL" id="DF977003">
    <property type="protein sequence ID" value="GAQ25862.1"/>
    <property type="molecule type" value="Genomic_DNA"/>
</dbReference>
<dbReference type="OrthoDB" id="9800692at2"/>
<dbReference type="STRING" id="224999.GCA_001485475_01898"/>
<keyword evidence="2" id="KW-0408">Iron</keyword>
<accession>A0A0U9HH54</accession>
<protein>
    <submittedName>
        <fullName evidence="4">NADP-reducing hydrogenase subunit HndB</fullName>
    </submittedName>
</protein>
<name>A0A0U9HH54_9FIRM</name>
<dbReference type="PANTHER" id="PTHR43578:SF3">
    <property type="entry name" value="NADH-QUINONE OXIDOREDUCTASE SUBUNIT F"/>
    <property type="match status" value="1"/>
</dbReference>
<keyword evidence="5" id="KW-1185">Reference proteome</keyword>
<gene>
    <name evidence="4" type="ORF">TSYNT_9111</name>
</gene>
<evidence type="ECO:0000313" key="5">
    <source>
        <dbReference type="Proteomes" id="UP000062160"/>
    </source>
</evidence>
<proteinExistence type="predicted"/>
<dbReference type="CDD" id="cd02980">
    <property type="entry name" value="TRX_Fd_family"/>
    <property type="match status" value="1"/>
</dbReference>
<evidence type="ECO:0000313" key="4">
    <source>
        <dbReference type="EMBL" id="GAQ25862.1"/>
    </source>
</evidence>
<organism evidence="4">
    <name type="scientific">Tepidanaerobacter syntrophicus</name>
    <dbReference type="NCBI Taxonomy" id="224999"/>
    <lineage>
        <taxon>Bacteria</taxon>
        <taxon>Bacillati</taxon>
        <taxon>Bacillota</taxon>
        <taxon>Clostridia</taxon>
        <taxon>Thermosediminibacterales</taxon>
        <taxon>Tepidanaerobacteraceae</taxon>
        <taxon>Tepidanaerobacter</taxon>
    </lineage>
</organism>
<keyword evidence="1" id="KW-0479">Metal-binding</keyword>
<sequence length="124" mass="13786">MPVIKSIEELEKIREQAKDMINLRVDNETKTRIVVGMGTCGIAAGARAVMLAILDELKKRNIDNVIVTETGCIGLCQYEPLVDVIQPGKPKVTYVNMTPEKAREVVVKHIINNQVVDEYVVPNV</sequence>
<evidence type="ECO:0000256" key="1">
    <source>
        <dbReference type="ARBA" id="ARBA00022723"/>
    </source>
</evidence>
<dbReference type="InterPro" id="IPR036249">
    <property type="entry name" value="Thioredoxin-like_sf"/>
</dbReference>
<dbReference type="SUPFAM" id="SSF52833">
    <property type="entry name" value="Thioredoxin-like"/>
    <property type="match status" value="1"/>
</dbReference>
<dbReference type="GO" id="GO:0046872">
    <property type="term" value="F:metal ion binding"/>
    <property type="evidence" value="ECO:0007669"/>
    <property type="project" value="UniProtKB-KW"/>
</dbReference>
<reference evidence="4" key="1">
    <citation type="journal article" date="2016" name="Genome Announc.">
        <title>Draft Genome Sequence of the Syntrophic Lactate-Degrading Bacterium Tepidanaerobacter syntrophicus JLT.</title>
        <authorList>
            <person name="Matsuura N."/>
            <person name="Ohashi A."/>
            <person name="Tourlousse D.M."/>
            <person name="Sekiguchi Y."/>
        </authorList>
    </citation>
    <scope>NUCLEOTIDE SEQUENCE [LARGE SCALE GENOMIC DNA]</scope>
    <source>
        <strain evidence="4">JL</strain>
    </source>
</reference>
<dbReference type="RefSeq" id="WP_083497734.1">
    <property type="nucleotide sequence ID" value="NZ_BSDN01000005.1"/>
</dbReference>
<dbReference type="PANTHER" id="PTHR43578">
    <property type="entry name" value="NADH-QUINONE OXIDOREDUCTASE SUBUNIT F"/>
    <property type="match status" value="1"/>
</dbReference>
<dbReference type="GO" id="GO:0051536">
    <property type="term" value="F:iron-sulfur cluster binding"/>
    <property type="evidence" value="ECO:0007669"/>
    <property type="project" value="UniProtKB-KW"/>
</dbReference>
<keyword evidence="3" id="KW-0411">Iron-sulfur</keyword>
<dbReference type="Gene3D" id="3.40.30.10">
    <property type="entry name" value="Glutaredoxin"/>
    <property type="match status" value="1"/>
</dbReference>